<dbReference type="GO" id="GO:0004185">
    <property type="term" value="F:serine-type carboxypeptidase activity"/>
    <property type="evidence" value="ECO:0007669"/>
    <property type="project" value="UniProtKB-UniRule"/>
</dbReference>
<dbReference type="SUPFAM" id="SSF53474">
    <property type="entry name" value="alpha/beta-Hydrolases"/>
    <property type="match status" value="1"/>
</dbReference>
<evidence type="ECO:0000256" key="2">
    <source>
        <dbReference type="ARBA" id="ARBA00022645"/>
    </source>
</evidence>
<name>A0A7R9EWD1_9NEOP</name>
<proteinExistence type="inferred from homology"/>
<accession>A0A7R9EWD1</accession>
<comment type="similarity">
    <text evidence="1 7">Belongs to the peptidase S10 family.</text>
</comment>
<evidence type="ECO:0000256" key="5">
    <source>
        <dbReference type="ARBA" id="ARBA00022801"/>
    </source>
</evidence>
<keyword evidence="3 7" id="KW-0645">Protease</keyword>
<sequence>MTASYRAVNMSLVVGICLSIILTTSYGLANCHHRLRNIYPTFDSLPVLEDVGEPLILTSYIQSGDVDMARKLAKVSEEPFVGLVTSYSGYLTVNPDLNSNLFFWFFPAEFGYEEAPLLLWLQGGPGVSSLFGLFGENGPFSVDETGSKLIRRPSSWHRNHSIIYIDSPVGTGYSFTERDEGYATNQTQIGSELYTALLQFLWLFPELQTHDFFITGESYAGKYIPALGYTIYKNNPLSDLKINLKGLAIGNGFTDPLTQSRSADLLFSLGLIDRKYADGLRSREDQFVEALSTGNYSEAYNINAGFSDVYSGVCRIENEYNYLDNAPSHFDDGSYTIFVQDADVRRALHVGNSSFSNGDLVSEHLVDELLVSVKPWVEELLNNSFRVVFYNGQLDLAVPYMASEAMFQTLNFDGAEEYARANRTWWYVEGVLAGYFKSAGTLTEILVRDAGHMVPTDQPAYALDLLRRVIEDRFD</sequence>
<dbReference type="EC" id="3.4.16.-" evidence="7"/>
<dbReference type="GO" id="GO:0006508">
    <property type="term" value="P:proteolysis"/>
    <property type="evidence" value="ECO:0007669"/>
    <property type="project" value="UniProtKB-KW"/>
</dbReference>
<evidence type="ECO:0000256" key="3">
    <source>
        <dbReference type="ARBA" id="ARBA00022670"/>
    </source>
</evidence>
<protein>
    <recommendedName>
        <fullName evidence="7">Carboxypeptidase</fullName>
        <ecNumber evidence="7">3.4.16.-</ecNumber>
    </recommendedName>
</protein>
<dbReference type="Gene3D" id="3.40.50.1820">
    <property type="entry name" value="alpha/beta hydrolase"/>
    <property type="match status" value="1"/>
</dbReference>
<evidence type="ECO:0000256" key="7">
    <source>
        <dbReference type="RuleBase" id="RU361156"/>
    </source>
</evidence>
<dbReference type="PROSITE" id="PS00560">
    <property type="entry name" value="CARBOXYPEPT_SER_HIS"/>
    <property type="match status" value="1"/>
</dbReference>
<dbReference type="Pfam" id="PF00450">
    <property type="entry name" value="Peptidase_S10"/>
    <property type="match status" value="1"/>
</dbReference>
<dbReference type="InterPro" id="IPR029058">
    <property type="entry name" value="AB_hydrolase_fold"/>
</dbReference>
<dbReference type="PANTHER" id="PTHR11802">
    <property type="entry name" value="SERINE PROTEASE FAMILY S10 SERINE CARBOXYPEPTIDASE"/>
    <property type="match status" value="1"/>
</dbReference>
<dbReference type="InterPro" id="IPR033124">
    <property type="entry name" value="Ser_caboxypep_his_AS"/>
</dbReference>
<keyword evidence="2 7" id="KW-0121">Carboxypeptidase</keyword>
<dbReference type="AlphaFoldDB" id="A0A7R9EWD1"/>
<gene>
    <name evidence="8" type="ORF">TBIB3V08_LOCUS4701</name>
</gene>
<reference evidence="8" key="1">
    <citation type="submission" date="2020-11" db="EMBL/GenBank/DDBJ databases">
        <authorList>
            <person name="Tran Van P."/>
        </authorList>
    </citation>
    <scope>NUCLEOTIDE SEQUENCE</scope>
</reference>
<keyword evidence="5 7" id="KW-0378">Hydrolase</keyword>
<evidence type="ECO:0000256" key="4">
    <source>
        <dbReference type="ARBA" id="ARBA00022729"/>
    </source>
</evidence>
<dbReference type="PANTHER" id="PTHR11802:SF472">
    <property type="entry name" value="SERINE CARBOXYPEPTIDASE CPVL-RELATED"/>
    <property type="match status" value="1"/>
</dbReference>
<dbReference type="PRINTS" id="PR00724">
    <property type="entry name" value="CRBOXYPTASEC"/>
</dbReference>
<keyword evidence="6" id="KW-0325">Glycoprotein</keyword>
<dbReference type="EMBL" id="OD565639">
    <property type="protein sequence ID" value="CAD7442262.1"/>
    <property type="molecule type" value="Genomic_DNA"/>
</dbReference>
<organism evidence="8">
    <name type="scientific">Timema bartmani</name>
    <dbReference type="NCBI Taxonomy" id="61472"/>
    <lineage>
        <taxon>Eukaryota</taxon>
        <taxon>Metazoa</taxon>
        <taxon>Ecdysozoa</taxon>
        <taxon>Arthropoda</taxon>
        <taxon>Hexapoda</taxon>
        <taxon>Insecta</taxon>
        <taxon>Pterygota</taxon>
        <taxon>Neoptera</taxon>
        <taxon>Polyneoptera</taxon>
        <taxon>Phasmatodea</taxon>
        <taxon>Timematodea</taxon>
        <taxon>Timematoidea</taxon>
        <taxon>Timematidae</taxon>
        <taxon>Timema</taxon>
    </lineage>
</organism>
<keyword evidence="4" id="KW-0732">Signal</keyword>
<dbReference type="InterPro" id="IPR001563">
    <property type="entry name" value="Peptidase_S10"/>
</dbReference>
<evidence type="ECO:0000256" key="6">
    <source>
        <dbReference type="ARBA" id="ARBA00023180"/>
    </source>
</evidence>
<evidence type="ECO:0000256" key="1">
    <source>
        <dbReference type="ARBA" id="ARBA00009431"/>
    </source>
</evidence>
<dbReference type="PROSITE" id="PS00131">
    <property type="entry name" value="CARBOXYPEPT_SER_SER"/>
    <property type="match status" value="1"/>
</dbReference>
<dbReference type="InterPro" id="IPR018202">
    <property type="entry name" value="Ser_caboxypep_ser_AS"/>
</dbReference>
<evidence type="ECO:0000313" key="8">
    <source>
        <dbReference type="EMBL" id="CAD7442262.1"/>
    </source>
</evidence>